<name>A0A1I3U287_9PSEU</name>
<evidence type="ECO:0000313" key="3">
    <source>
        <dbReference type="EMBL" id="SFJ76863.1"/>
    </source>
</evidence>
<proteinExistence type="predicted"/>
<feature type="region of interest" description="Disordered" evidence="1">
    <location>
        <begin position="73"/>
        <end position="98"/>
    </location>
</feature>
<accession>A0A1I3U287</accession>
<dbReference type="EMBL" id="FORP01000008">
    <property type="protein sequence ID" value="SFJ76863.1"/>
    <property type="molecule type" value="Genomic_DNA"/>
</dbReference>
<dbReference type="Gene3D" id="1.10.260.40">
    <property type="entry name" value="lambda repressor-like DNA-binding domains"/>
    <property type="match status" value="1"/>
</dbReference>
<evidence type="ECO:0000259" key="2">
    <source>
        <dbReference type="PROSITE" id="PS50943"/>
    </source>
</evidence>
<dbReference type="STRING" id="115433.SAMN05421835_108196"/>
<dbReference type="CDD" id="cd00093">
    <property type="entry name" value="HTH_XRE"/>
    <property type="match status" value="1"/>
</dbReference>
<reference evidence="3 4" key="1">
    <citation type="submission" date="2016-10" db="EMBL/GenBank/DDBJ databases">
        <authorList>
            <person name="de Groot N.N."/>
        </authorList>
    </citation>
    <scope>NUCLEOTIDE SEQUENCE [LARGE SCALE GENOMIC DNA]</scope>
    <source>
        <strain evidence="3 4">DSM 44468</strain>
    </source>
</reference>
<keyword evidence="4" id="KW-1185">Reference proteome</keyword>
<protein>
    <submittedName>
        <fullName evidence="3">Helix-turn-helix domain-containing protein</fullName>
    </submittedName>
</protein>
<dbReference type="Proteomes" id="UP000199025">
    <property type="component" value="Unassembled WGS sequence"/>
</dbReference>
<dbReference type="RefSeq" id="WP_091508222.1">
    <property type="nucleotide sequence ID" value="NZ_FORP01000008.1"/>
</dbReference>
<dbReference type="OrthoDB" id="5186342at2"/>
<feature type="domain" description="HTH cro/C1-type" evidence="2">
    <location>
        <begin position="12"/>
        <end position="67"/>
    </location>
</feature>
<organism evidence="3 4">
    <name type="scientific">Amycolatopsis sacchari</name>
    <dbReference type="NCBI Taxonomy" id="115433"/>
    <lineage>
        <taxon>Bacteria</taxon>
        <taxon>Bacillati</taxon>
        <taxon>Actinomycetota</taxon>
        <taxon>Actinomycetes</taxon>
        <taxon>Pseudonocardiales</taxon>
        <taxon>Pseudonocardiaceae</taxon>
        <taxon>Amycolatopsis</taxon>
    </lineage>
</organism>
<dbReference type="SUPFAM" id="SSF47413">
    <property type="entry name" value="lambda repressor-like DNA-binding domains"/>
    <property type="match status" value="1"/>
</dbReference>
<dbReference type="Pfam" id="PF01381">
    <property type="entry name" value="HTH_3"/>
    <property type="match status" value="1"/>
</dbReference>
<dbReference type="GO" id="GO:0003677">
    <property type="term" value="F:DNA binding"/>
    <property type="evidence" value="ECO:0007669"/>
    <property type="project" value="InterPro"/>
</dbReference>
<dbReference type="AlphaFoldDB" id="A0A1I3U287"/>
<dbReference type="PROSITE" id="PS50943">
    <property type="entry name" value="HTH_CROC1"/>
    <property type="match status" value="1"/>
</dbReference>
<gene>
    <name evidence="3" type="ORF">SAMN05421835_108196</name>
</gene>
<evidence type="ECO:0000313" key="4">
    <source>
        <dbReference type="Proteomes" id="UP000199025"/>
    </source>
</evidence>
<feature type="compositionally biased region" description="Basic and acidic residues" evidence="1">
    <location>
        <begin position="78"/>
        <end position="91"/>
    </location>
</feature>
<evidence type="ECO:0000256" key="1">
    <source>
        <dbReference type="SAM" id="MobiDB-lite"/>
    </source>
</evidence>
<dbReference type="InterPro" id="IPR010982">
    <property type="entry name" value="Lambda_DNA-bd_dom_sf"/>
</dbReference>
<sequence>MAKRWDAVADAINTRLEQLGMTQAELASKSRVSVATVREIQHGVAKRRSPRTLAALSEALKWRSEYLEQVADGQSFDARPERSAEGDRTTRTADNGEIATLRQNLESLTARVDEIERQLAGRRG</sequence>
<dbReference type="SMART" id="SM00530">
    <property type="entry name" value="HTH_XRE"/>
    <property type="match status" value="1"/>
</dbReference>
<dbReference type="InterPro" id="IPR001387">
    <property type="entry name" value="Cro/C1-type_HTH"/>
</dbReference>